<comment type="subcellular location">
    <subcellularLocation>
        <location evidence="1">Cytoplasm</location>
        <location evidence="1">Cytoskeleton</location>
    </subcellularLocation>
</comment>
<name>A0A914DRL8_9BILA</name>
<accession>A0A914DRL8</accession>
<dbReference type="GO" id="GO:0007018">
    <property type="term" value="P:microtubule-based movement"/>
    <property type="evidence" value="ECO:0007669"/>
    <property type="project" value="InterPro"/>
</dbReference>
<keyword evidence="4 7" id="KW-0067">ATP-binding</keyword>
<dbReference type="PROSITE" id="PS00411">
    <property type="entry name" value="KINESIN_MOTOR_1"/>
    <property type="match status" value="1"/>
</dbReference>
<evidence type="ECO:0000256" key="6">
    <source>
        <dbReference type="ARBA" id="ARBA00023212"/>
    </source>
</evidence>
<dbReference type="Gene3D" id="3.40.850.10">
    <property type="entry name" value="Kinesin motor domain"/>
    <property type="match status" value="1"/>
</dbReference>
<dbReference type="GO" id="GO:0005524">
    <property type="term" value="F:ATP binding"/>
    <property type="evidence" value="ECO:0007669"/>
    <property type="project" value="UniProtKB-UniRule"/>
</dbReference>
<evidence type="ECO:0000256" key="4">
    <source>
        <dbReference type="ARBA" id="ARBA00022840"/>
    </source>
</evidence>
<dbReference type="GO" id="GO:0003777">
    <property type="term" value="F:microtubule motor activity"/>
    <property type="evidence" value="ECO:0007669"/>
    <property type="project" value="InterPro"/>
</dbReference>
<dbReference type="InterPro" id="IPR001752">
    <property type="entry name" value="Kinesin_motor_dom"/>
</dbReference>
<dbReference type="GO" id="GO:0005875">
    <property type="term" value="C:microtubule associated complex"/>
    <property type="evidence" value="ECO:0007669"/>
    <property type="project" value="TreeGrafter"/>
</dbReference>
<feature type="region of interest" description="Disordered" evidence="10">
    <location>
        <begin position="567"/>
        <end position="621"/>
    </location>
</feature>
<dbReference type="GO" id="GO:0008017">
    <property type="term" value="F:microtubule binding"/>
    <property type="evidence" value="ECO:0007669"/>
    <property type="project" value="InterPro"/>
</dbReference>
<evidence type="ECO:0000256" key="1">
    <source>
        <dbReference type="ARBA" id="ARBA00004245"/>
    </source>
</evidence>
<reference evidence="13" key="1">
    <citation type="submission" date="2022-11" db="UniProtKB">
        <authorList>
            <consortium name="WormBaseParasite"/>
        </authorList>
    </citation>
    <scope>IDENTIFICATION</scope>
</reference>
<dbReference type="GO" id="GO:0051231">
    <property type="term" value="P:spindle elongation"/>
    <property type="evidence" value="ECO:0007669"/>
    <property type="project" value="TreeGrafter"/>
</dbReference>
<dbReference type="Proteomes" id="UP000887540">
    <property type="component" value="Unplaced"/>
</dbReference>
<dbReference type="SUPFAM" id="SSF52540">
    <property type="entry name" value="P-loop containing nucleoside triphosphate hydrolases"/>
    <property type="match status" value="1"/>
</dbReference>
<feature type="compositionally biased region" description="Polar residues" evidence="10">
    <location>
        <begin position="606"/>
        <end position="621"/>
    </location>
</feature>
<dbReference type="SMART" id="SM00129">
    <property type="entry name" value="KISc"/>
    <property type="match status" value="1"/>
</dbReference>
<keyword evidence="3 7" id="KW-0547">Nucleotide-binding</keyword>
<keyword evidence="7 8" id="KW-0505">Motor protein</keyword>
<dbReference type="Pfam" id="PF00225">
    <property type="entry name" value="Kinesin"/>
    <property type="match status" value="1"/>
</dbReference>
<dbReference type="InterPro" id="IPR027640">
    <property type="entry name" value="Kinesin-like_fam"/>
</dbReference>
<evidence type="ECO:0000256" key="8">
    <source>
        <dbReference type="RuleBase" id="RU000394"/>
    </source>
</evidence>
<evidence type="ECO:0000313" key="13">
    <source>
        <dbReference type="WBParaSite" id="ACRNAN_scaffold345.g22699.t1"/>
    </source>
</evidence>
<dbReference type="InterPro" id="IPR019821">
    <property type="entry name" value="Kinesin_motor_CS"/>
</dbReference>
<keyword evidence="8" id="KW-0493">Microtubule</keyword>
<evidence type="ECO:0000259" key="11">
    <source>
        <dbReference type="PROSITE" id="PS50067"/>
    </source>
</evidence>
<evidence type="ECO:0000256" key="7">
    <source>
        <dbReference type="PROSITE-ProRule" id="PRU00283"/>
    </source>
</evidence>
<dbReference type="InterPro" id="IPR027417">
    <property type="entry name" value="P-loop_NTPase"/>
</dbReference>
<dbReference type="WBParaSite" id="ACRNAN_scaffold345.g22699.t1">
    <property type="protein sequence ID" value="ACRNAN_scaffold345.g22699.t1"/>
    <property type="gene ID" value="ACRNAN_scaffold345.g22699"/>
</dbReference>
<evidence type="ECO:0000256" key="3">
    <source>
        <dbReference type="ARBA" id="ARBA00022741"/>
    </source>
</evidence>
<evidence type="ECO:0000313" key="12">
    <source>
        <dbReference type="Proteomes" id="UP000887540"/>
    </source>
</evidence>
<dbReference type="GO" id="GO:0007052">
    <property type="term" value="P:mitotic spindle organization"/>
    <property type="evidence" value="ECO:0007669"/>
    <property type="project" value="TreeGrafter"/>
</dbReference>
<feature type="coiled-coil region" evidence="9">
    <location>
        <begin position="466"/>
        <end position="525"/>
    </location>
</feature>
<keyword evidence="5 9" id="KW-0175">Coiled coil</keyword>
<protein>
    <recommendedName>
        <fullName evidence="8">Kinesin-like protein</fullName>
    </recommendedName>
</protein>
<comment type="similarity">
    <text evidence="7 8">Belongs to the TRAFAC class myosin-kinesin ATPase superfamily. Kinesin family.</text>
</comment>
<keyword evidence="2" id="KW-0963">Cytoplasm</keyword>
<dbReference type="GO" id="GO:0005874">
    <property type="term" value="C:microtubule"/>
    <property type="evidence" value="ECO:0007669"/>
    <property type="project" value="UniProtKB-KW"/>
</dbReference>
<evidence type="ECO:0000256" key="10">
    <source>
        <dbReference type="SAM" id="MobiDB-lite"/>
    </source>
</evidence>
<dbReference type="PROSITE" id="PS50067">
    <property type="entry name" value="KINESIN_MOTOR_2"/>
    <property type="match status" value="1"/>
</dbReference>
<dbReference type="PANTHER" id="PTHR47969">
    <property type="entry name" value="CHROMOSOME-ASSOCIATED KINESIN KIF4A-RELATED"/>
    <property type="match status" value="1"/>
</dbReference>
<proteinExistence type="inferred from homology"/>
<evidence type="ECO:0000256" key="5">
    <source>
        <dbReference type="ARBA" id="ARBA00023054"/>
    </source>
</evidence>
<dbReference type="AlphaFoldDB" id="A0A914DRL8"/>
<organism evidence="12 13">
    <name type="scientific">Acrobeloides nanus</name>
    <dbReference type="NCBI Taxonomy" id="290746"/>
    <lineage>
        <taxon>Eukaryota</taxon>
        <taxon>Metazoa</taxon>
        <taxon>Ecdysozoa</taxon>
        <taxon>Nematoda</taxon>
        <taxon>Chromadorea</taxon>
        <taxon>Rhabditida</taxon>
        <taxon>Tylenchina</taxon>
        <taxon>Cephalobomorpha</taxon>
        <taxon>Cephaloboidea</taxon>
        <taxon>Cephalobidae</taxon>
        <taxon>Acrobeloides</taxon>
    </lineage>
</organism>
<evidence type="ECO:0000256" key="2">
    <source>
        <dbReference type="ARBA" id="ARBA00022490"/>
    </source>
</evidence>
<keyword evidence="12" id="KW-1185">Reference proteome</keyword>
<feature type="domain" description="Kinesin motor" evidence="11">
    <location>
        <begin position="6"/>
        <end position="331"/>
    </location>
</feature>
<dbReference type="InterPro" id="IPR036961">
    <property type="entry name" value="Kinesin_motor_dom_sf"/>
</dbReference>
<evidence type="ECO:0000256" key="9">
    <source>
        <dbReference type="SAM" id="Coils"/>
    </source>
</evidence>
<feature type="binding site" evidence="7">
    <location>
        <begin position="84"/>
        <end position="91"/>
    </location>
    <ligand>
        <name>ATP</name>
        <dbReference type="ChEBI" id="CHEBI:30616"/>
    </ligand>
</feature>
<dbReference type="PANTHER" id="PTHR47969:SF15">
    <property type="entry name" value="CHROMOSOME-ASSOCIATED KINESIN KIF4A-RELATED"/>
    <property type="match status" value="1"/>
</dbReference>
<dbReference type="PRINTS" id="PR00380">
    <property type="entry name" value="KINESINHEAVY"/>
</dbReference>
<sequence>MVQDIPVKVFIRARPLKDKEKENGCAESVQILEDMSQLIMSDKLFTFDGIFVPDAPQDEVYEVAAGSFVEHLFNGFNCTILAYGQTGSGKTYTMGTDATPNSLLDENRGITPRIIFDILLKITRLNMDVTVSVSMLEVYGENVWDLLARDERPEPLQIRENPRGGVNIPNLSKHQVKDFRAAMDFLVLGCRQRSKADTAMNAQSSRSHAVFTITLNKIGDVNDSEPFESKLHLVDLAGSERLKKTLAVGDRKKEGIQINQGLLALGNVISALTGPGLVKFVPYRDSKITRLLQDGLGGNSYTAFIACISPAESDAEETLCTLRYAERARSIKNKPIVNVEPTQVQVVEAAQQPLGDLANLPFDRRQINAWLREHEQRVPLEPTPLQLFDHPPPFNLLEAPEDESTIRNLCEFFMKKASKHKLYVDTVMQNAEDFAARLKKRLCFADLSEQKLNEMRVEVEETRRYNTEVTAQANQYKRQLNAMKCRLNRYESDELVEHQRQEETLKKQQKMAEAIEQQNRTLQQAMKIVNTPVFQTTSSFVTPPITSSPPAEVTVTSHVSQLRRQFDPFRDENFTQSVGKPPIFSKTPGRAPQTAPKPNHRRSKSVGPSSRFNRNLPLNFN</sequence>
<keyword evidence="6" id="KW-0206">Cytoskeleton</keyword>